<reference evidence="3 4" key="1">
    <citation type="submission" date="2015-03" db="EMBL/GenBank/DDBJ databases">
        <authorList>
            <person name="Murphy D."/>
        </authorList>
    </citation>
    <scope>NUCLEOTIDE SEQUENCE [LARGE SCALE GENOMIC DNA]</scope>
    <source>
        <strain evidence="3 4">DSM 44277</strain>
    </source>
</reference>
<dbReference type="OrthoDB" id="3174546at2"/>
<comment type="similarity">
    <text evidence="1">Belongs to the universal stress protein A family.</text>
</comment>
<feature type="domain" description="UspA" evidence="2">
    <location>
        <begin position="10"/>
        <end position="148"/>
    </location>
</feature>
<evidence type="ECO:0000313" key="3">
    <source>
        <dbReference type="EMBL" id="CPR05024.1"/>
    </source>
</evidence>
<name>A0A0U0W4D7_MYCBE</name>
<dbReference type="AlphaFoldDB" id="A0A0U0W4D7"/>
<dbReference type="InterPro" id="IPR006015">
    <property type="entry name" value="Universal_stress_UspA"/>
</dbReference>
<dbReference type="Gene3D" id="3.40.50.620">
    <property type="entry name" value="HUPs"/>
    <property type="match status" value="2"/>
</dbReference>
<proteinExistence type="inferred from homology"/>
<dbReference type="PRINTS" id="PR01438">
    <property type="entry name" value="UNVRSLSTRESS"/>
</dbReference>
<dbReference type="SUPFAM" id="SSF52402">
    <property type="entry name" value="Adenine nucleotide alpha hydrolases-like"/>
    <property type="match status" value="2"/>
</dbReference>
<sequence length="297" mass="30949">MSAPVSQHGIVVAVDGSPASDAAVTWAARDAAMRNVPLTVVHAVVTPTSTWPPVAYPESLAVRLEDEGKRAVMDAMKLAEEAMPAGQKVPIARELVFSSPAAALITLSDEAEMIVMGTAGRGLLARGVLGSVSSSVVRQARCPVVVVRDESVPDAHAPVLLGVDGSPASELATAIAFDEASRRGVDLVAMHAWSDVTVSALPAEDWATVEEESLRSIAESLAGYQERYPDVAVHRTVVRDRPARHLAEMAESAQLLVVGSHGRSGLSGLLLGSVSNAVLHAVKIPVIVARPSSEASD</sequence>
<organism evidence="3 4">
    <name type="scientific">Mycobacterium bohemicum DSM 44277</name>
    <dbReference type="NCBI Taxonomy" id="1236609"/>
    <lineage>
        <taxon>Bacteria</taxon>
        <taxon>Bacillati</taxon>
        <taxon>Actinomycetota</taxon>
        <taxon>Actinomycetes</taxon>
        <taxon>Mycobacteriales</taxon>
        <taxon>Mycobacteriaceae</taxon>
        <taxon>Mycobacterium</taxon>
    </lineage>
</organism>
<evidence type="ECO:0000259" key="2">
    <source>
        <dbReference type="Pfam" id="PF00582"/>
    </source>
</evidence>
<gene>
    <name evidence="3" type="ORF">BN971_00506</name>
</gene>
<dbReference type="EMBL" id="CSTD01000001">
    <property type="protein sequence ID" value="CPR05024.1"/>
    <property type="molecule type" value="Genomic_DNA"/>
</dbReference>
<dbReference type="Proteomes" id="UP000198875">
    <property type="component" value="Unassembled WGS sequence"/>
</dbReference>
<dbReference type="Pfam" id="PF00582">
    <property type="entry name" value="Usp"/>
    <property type="match status" value="2"/>
</dbReference>
<evidence type="ECO:0000313" key="4">
    <source>
        <dbReference type="Proteomes" id="UP000198875"/>
    </source>
</evidence>
<dbReference type="PANTHER" id="PTHR46268">
    <property type="entry name" value="STRESS RESPONSE PROTEIN NHAX"/>
    <property type="match status" value="1"/>
</dbReference>
<protein>
    <submittedName>
        <fullName evidence="3">Universal stress protein</fullName>
    </submittedName>
</protein>
<evidence type="ECO:0000256" key="1">
    <source>
        <dbReference type="ARBA" id="ARBA00008791"/>
    </source>
</evidence>
<dbReference type="InterPro" id="IPR006016">
    <property type="entry name" value="UspA"/>
</dbReference>
<accession>A0A0U0W4D7</accession>
<dbReference type="InterPro" id="IPR014729">
    <property type="entry name" value="Rossmann-like_a/b/a_fold"/>
</dbReference>
<feature type="domain" description="UspA" evidence="2">
    <location>
        <begin position="158"/>
        <end position="290"/>
    </location>
</feature>
<dbReference type="RefSeq" id="WP_085181005.1">
    <property type="nucleotide sequence ID" value="NZ_CSTD01000001.1"/>
</dbReference>
<dbReference type="PANTHER" id="PTHR46268:SF6">
    <property type="entry name" value="UNIVERSAL STRESS PROTEIN UP12"/>
    <property type="match status" value="1"/>
</dbReference>